<dbReference type="GO" id="GO:0008270">
    <property type="term" value="F:zinc ion binding"/>
    <property type="evidence" value="ECO:0007669"/>
    <property type="project" value="UniProtKB-KW"/>
</dbReference>
<feature type="domain" description="C2H2-type" evidence="5">
    <location>
        <begin position="931"/>
        <end position="953"/>
    </location>
</feature>
<dbReference type="AlphaFoldDB" id="A0A4C1UBR0"/>
<keyword evidence="2" id="KW-0677">Repeat</keyword>
<dbReference type="SMART" id="SM00451">
    <property type="entry name" value="ZnF_U1"/>
    <property type="match status" value="7"/>
</dbReference>
<dbReference type="GO" id="GO:0000977">
    <property type="term" value="F:RNA polymerase II transcription regulatory region sequence-specific DNA binding"/>
    <property type="evidence" value="ECO:0007669"/>
    <property type="project" value="TreeGrafter"/>
</dbReference>
<evidence type="ECO:0000256" key="4">
    <source>
        <dbReference type="ARBA" id="ARBA00022833"/>
    </source>
</evidence>
<name>A0A4C1UBR0_EUMVA</name>
<organism evidence="6 7">
    <name type="scientific">Eumeta variegata</name>
    <name type="common">Bagworm moth</name>
    <name type="synonym">Eumeta japonica</name>
    <dbReference type="NCBI Taxonomy" id="151549"/>
    <lineage>
        <taxon>Eukaryota</taxon>
        <taxon>Metazoa</taxon>
        <taxon>Ecdysozoa</taxon>
        <taxon>Arthropoda</taxon>
        <taxon>Hexapoda</taxon>
        <taxon>Insecta</taxon>
        <taxon>Pterygota</taxon>
        <taxon>Neoptera</taxon>
        <taxon>Endopterygota</taxon>
        <taxon>Lepidoptera</taxon>
        <taxon>Glossata</taxon>
        <taxon>Ditrysia</taxon>
        <taxon>Tineoidea</taxon>
        <taxon>Psychidae</taxon>
        <taxon>Oiketicinae</taxon>
        <taxon>Eumeta</taxon>
    </lineage>
</organism>
<dbReference type="InterPro" id="IPR003604">
    <property type="entry name" value="Matrin/U1-like-C_Znf_C2H2"/>
</dbReference>
<dbReference type="PROSITE" id="PS00028">
    <property type="entry name" value="ZINC_FINGER_C2H2_1"/>
    <property type="match status" value="1"/>
</dbReference>
<dbReference type="GO" id="GO:0005634">
    <property type="term" value="C:nucleus"/>
    <property type="evidence" value="ECO:0007669"/>
    <property type="project" value="TreeGrafter"/>
</dbReference>
<evidence type="ECO:0000313" key="7">
    <source>
        <dbReference type="Proteomes" id="UP000299102"/>
    </source>
</evidence>
<evidence type="ECO:0000256" key="3">
    <source>
        <dbReference type="ARBA" id="ARBA00022771"/>
    </source>
</evidence>
<evidence type="ECO:0000256" key="2">
    <source>
        <dbReference type="ARBA" id="ARBA00022737"/>
    </source>
</evidence>
<keyword evidence="4" id="KW-0862">Zinc</keyword>
<evidence type="ECO:0000256" key="1">
    <source>
        <dbReference type="ARBA" id="ARBA00022723"/>
    </source>
</evidence>
<keyword evidence="1" id="KW-0479">Metal-binding</keyword>
<dbReference type="InterPro" id="IPR013087">
    <property type="entry name" value="Znf_C2H2_type"/>
</dbReference>
<keyword evidence="3" id="KW-0863">Zinc-finger</keyword>
<dbReference type="Proteomes" id="UP000299102">
    <property type="component" value="Unassembled WGS sequence"/>
</dbReference>
<dbReference type="EMBL" id="BGZK01000150">
    <property type="protein sequence ID" value="GBP23374.1"/>
    <property type="molecule type" value="Genomic_DNA"/>
</dbReference>
<comment type="caution">
    <text evidence="6">The sequence shown here is derived from an EMBL/GenBank/DDBJ whole genome shotgun (WGS) entry which is preliminary data.</text>
</comment>
<accession>A0A4C1UBR0</accession>
<protein>
    <recommendedName>
        <fullName evidence="5">C2H2-type domain-containing protein</fullName>
    </recommendedName>
</protein>
<keyword evidence="7" id="KW-1185">Reference proteome</keyword>
<dbReference type="PANTHER" id="PTHR24409:SF295">
    <property type="entry name" value="AZ2-RELATED"/>
    <property type="match status" value="1"/>
</dbReference>
<dbReference type="GO" id="GO:0000981">
    <property type="term" value="F:DNA-binding transcription factor activity, RNA polymerase II-specific"/>
    <property type="evidence" value="ECO:0007669"/>
    <property type="project" value="TreeGrafter"/>
</dbReference>
<gene>
    <name evidence="6" type="ORF">EVAR_22232_1</name>
</gene>
<evidence type="ECO:0000313" key="6">
    <source>
        <dbReference type="EMBL" id="GBP23374.1"/>
    </source>
</evidence>
<dbReference type="PANTHER" id="PTHR24409">
    <property type="entry name" value="ZINC FINGER PROTEIN 142"/>
    <property type="match status" value="1"/>
</dbReference>
<dbReference type="OrthoDB" id="7469786at2759"/>
<sequence>MILIECSDDNTELEYEIYAKKKDEQIMGTFDSVLESKVCKFCPSLKGNMIFDLKECEHFSTEQGESVHSSEESIADSEDNTEDHFVTIAEEYNNCALNRLHEWDYTYQSKNVIDTNNKEKIILPKSEENEIYGMEKTKKINTKHEFKICDNEIDQYISEPESEQEEYYSVDNSSEEASSCNSVFEAEDDMSKYSAACIISGAESKDMTNLNLSNVVKVECGYVIANKMTLSDYNWHTITINLHEALCAVCEEKFNPASIPRHVQTEKHKMFLDSYPPLDKYGCSITREIGSILHCGVCNKLYSKEDMKTHINEQFHKESLQFAMEAVSSYQKCLAIDNLYVTLIFPKLEVKLPLANWNMTHNAHISFRCLPCKQTYPAVSMMQHFNEKQHCENLSRCRLLSPHQEHTLRVIDTIFHHCGACNVAIYKTQLEEHISSLHHLEALERHSVLIEDAPRWRLFELAALTVFQTVVYINMNTLHCCVCNILLPNLIETLRQHMYSVRHLLFKRKMLNPHAINPTLKGVINKNVVKTEAAGHGYSNSVQTEDKSVVITNEKTVGNVEGKCLNTKTDTNVRTEKHLSSSNMKTISNKETQGEFQNNGPETSLEKVVCQNRDKFVEADMTVEKSKRDGTPEDVQLNSKANLMKKINTEVNQIIEIKKDDATVEGSSERRPSKYHANLEESKIDVANDDKLGNENTEIELIGKRLDDFEGFYSTSETNSQEFVNVKFDETYLKILRVSWDGVINCYEKFHCLVCKVDLFDSTMSHVNGAKHQKNIMKKGFLRKYGENLIRKFDKVHHCAVCDLIVHKSVDKHIDWRTHRENFLLSKDTSRELRNVAEFKTSMIAEAKLILEKFKPLTVHVVDYRLAVKWANWHSILPTKNGFTCILCQSEVEINKLKEHIHKEKHNDYVSFPVKYGINLIRDIDESAVHCVICNKRLTRNGNIDIHINGAKHKKNLGITKIQNKLI</sequence>
<proteinExistence type="predicted"/>
<dbReference type="SMART" id="SM00355">
    <property type="entry name" value="ZnF_C2H2"/>
    <property type="match status" value="6"/>
</dbReference>
<reference evidence="6 7" key="1">
    <citation type="journal article" date="2019" name="Commun. Biol.">
        <title>The bagworm genome reveals a unique fibroin gene that provides high tensile strength.</title>
        <authorList>
            <person name="Kono N."/>
            <person name="Nakamura H."/>
            <person name="Ohtoshi R."/>
            <person name="Tomita M."/>
            <person name="Numata K."/>
            <person name="Arakawa K."/>
        </authorList>
    </citation>
    <scope>NUCLEOTIDE SEQUENCE [LARGE SCALE GENOMIC DNA]</scope>
</reference>
<evidence type="ECO:0000259" key="5">
    <source>
        <dbReference type="PROSITE" id="PS00028"/>
    </source>
</evidence>